<dbReference type="Gene3D" id="3.30.565.10">
    <property type="entry name" value="Histidine kinase-like ATPase, C-terminal domain"/>
    <property type="match status" value="1"/>
</dbReference>
<dbReference type="EMBL" id="MCGQ01000046">
    <property type="protein sequence ID" value="OXY89382.1"/>
    <property type="molecule type" value="Genomic_DNA"/>
</dbReference>
<dbReference type="InterPro" id="IPR036890">
    <property type="entry name" value="HATPase_C_sf"/>
</dbReference>
<accession>A0A233S149</accession>
<sequence length="207" mass="22569">MVTGEEYSAADIEVIEFDEHVRRTPVMYFDLPRDHPDLATRVLSRVLAHALHPATRLARDHTLRVFAEIHGDLAFTVTDDMPDALDDGTGRPRLGHYGALLGPERWTSAAAAALGTRTVVEVWRDGHGVRQELAGIRPTAEPRSFDPPAGAGTRVAFALDPAYFAPGTAITADLTGLDLHGPYCDEPPGPGGVTLRDLRDGREVRYR</sequence>
<evidence type="ECO:0000313" key="2">
    <source>
        <dbReference type="Proteomes" id="UP000215483"/>
    </source>
</evidence>
<comment type="caution">
    <text evidence="1">The sequence shown here is derived from an EMBL/GenBank/DDBJ whole genome shotgun (WGS) entry which is preliminary data.</text>
</comment>
<keyword evidence="2" id="KW-1185">Reference proteome</keyword>
<name>A0A233S149_STRDA</name>
<reference evidence="1 2" key="1">
    <citation type="submission" date="2016-07" db="EMBL/GenBank/DDBJ databases">
        <title>Draft genome of Streptomyces diastatochromogenes.</title>
        <authorList>
            <person name="Podduturi R."/>
            <person name="Lukassen M.B."/>
            <person name="Clausen N."/>
            <person name="Nielsen J.L."/>
            <person name="Jorgensen N.O."/>
        </authorList>
    </citation>
    <scope>NUCLEOTIDE SEQUENCE [LARGE SCALE GENOMIC DNA]</scope>
    <source>
        <strain evidence="1 2">DSM 40608</strain>
    </source>
</reference>
<organism evidence="1 2">
    <name type="scientific">Streptomyces diastatochromogenes</name>
    <dbReference type="NCBI Taxonomy" id="42236"/>
    <lineage>
        <taxon>Bacteria</taxon>
        <taxon>Bacillati</taxon>
        <taxon>Actinomycetota</taxon>
        <taxon>Actinomycetes</taxon>
        <taxon>Kitasatosporales</taxon>
        <taxon>Streptomycetaceae</taxon>
        <taxon>Streptomyces</taxon>
    </lineage>
</organism>
<evidence type="ECO:0000313" key="1">
    <source>
        <dbReference type="EMBL" id="OXY89382.1"/>
    </source>
</evidence>
<dbReference type="AlphaFoldDB" id="A0A233S149"/>
<protein>
    <submittedName>
        <fullName evidence="1">Uncharacterized protein</fullName>
    </submittedName>
</protein>
<dbReference type="OrthoDB" id="3295928at2"/>
<proteinExistence type="predicted"/>
<gene>
    <name evidence="1" type="ORF">BEK98_38615</name>
</gene>
<dbReference type="SUPFAM" id="SSF55874">
    <property type="entry name" value="ATPase domain of HSP90 chaperone/DNA topoisomerase II/histidine kinase"/>
    <property type="match status" value="1"/>
</dbReference>
<dbReference type="Proteomes" id="UP000215483">
    <property type="component" value="Unassembled WGS sequence"/>
</dbReference>